<protein>
    <submittedName>
        <fullName evidence="5">Response regulator</fullName>
    </submittedName>
</protein>
<evidence type="ECO:0000313" key="6">
    <source>
        <dbReference type="Proteomes" id="UP001430306"/>
    </source>
</evidence>
<evidence type="ECO:0000256" key="2">
    <source>
        <dbReference type="ARBA" id="ARBA00023012"/>
    </source>
</evidence>
<proteinExistence type="predicted"/>
<dbReference type="Pfam" id="PF00072">
    <property type="entry name" value="Response_reg"/>
    <property type="match status" value="1"/>
</dbReference>
<keyword evidence="6" id="KW-1185">Reference proteome</keyword>
<keyword evidence="2" id="KW-0902">Two-component regulatory system</keyword>
<evidence type="ECO:0000256" key="1">
    <source>
        <dbReference type="ARBA" id="ARBA00022553"/>
    </source>
</evidence>
<gene>
    <name evidence="5" type="ORF">LOC71_06985</name>
</gene>
<dbReference type="SUPFAM" id="SSF52172">
    <property type="entry name" value="CheY-like"/>
    <property type="match status" value="1"/>
</dbReference>
<reference evidence="5" key="1">
    <citation type="submission" date="2021-11" db="EMBL/GenBank/DDBJ databases">
        <title>Genome sequence.</title>
        <authorList>
            <person name="Sun Q."/>
        </authorList>
    </citation>
    <scope>NUCLEOTIDE SEQUENCE</scope>
    <source>
        <strain evidence="5">JC740</strain>
    </source>
</reference>
<dbReference type="InterPro" id="IPR001789">
    <property type="entry name" value="Sig_transdc_resp-reg_receiver"/>
</dbReference>
<dbReference type="Gene3D" id="3.40.50.2300">
    <property type="match status" value="1"/>
</dbReference>
<dbReference type="EMBL" id="JAJKFW010000014">
    <property type="protein sequence ID" value="MCC9642014.1"/>
    <property type="molecule type" value="Genomic_DNA"/>
</dbReference>
<dbReference type="PROSITE" id="PS50110">
    <property type="entry name" value="RESPONSE_REGULATORY"/>
    <property type="match status" value="1"/>
</dbReference>
<dbReference type="InterPro" id="IPR050595">
    <property type="entry name" value="Bact_response_regulator"/>
</dbReference>
<feature type="domain" description="Response regulatory" evidence="4">
    <location>
        <begin position="21"/>
        <end position="139"/>
    </location>
</feature>
<dbReference type="Proteomes" id="UP001430306">
    <property type="component" value="Unassembled WGS sequence"/>
</dbReference>
<feature type="modified residue" description="4-aspartylphosphate" evidence="3">
    <location>
        <position position="70"/>
    </location>
</feature>
<keyword evidence="1 3" id="KW-0597">Phosphoprotein</keyword>
<name>A0ABS8NEN3_9BACT</name>
<dbReference type="PANTHER" id="PTHR44591">
    <property type="entry name" value="STRESS RESPONSE REGULATOR PROTEIN 1"/>
    <property type="match status" value="1"/>
</dbReference>
<comment type="caution">
    <text evidence="5">The sequence shown here is derived from an EMBL/GenBank/DDBJ whole genome shotgun (WGS) entry which is preliminary data.</text>
</comment>
<dbReference type="RefSeq" id="WP_230272601.1">
    <property type="nucleotide sequence ID" value="NZ_JAJKFW010000014.1"/>
</dbReference>
<sequence>MVELNVQVAEQLSLSTLGLRKVLIVDDVSVMRVIVSRILSDLEVESVEATDGYEAFKLLNSGEFDAVVTDVEMPKWSGFELVEEMRRSDDPRIATMPVVVTSTVASKETALRARQYVGVYFLPKPISVKQLSVTLKMIATSRWLHQRYADGSSISA</sequence>
<organism evidence="5 6">
    <name type="scientific">Rhodopirellula halodulae</name>
    <dbReference type="NCBI Taxonomy" id="2894198"/>
    <lineage>
        <taxon>Bacteria</taxon>
        <taxon>Pseudomonadati</taxon>
        <taxon>Planctomycetota</taxon>
        <taxon>Planctomycetia</taxon>
        <taxon>Pirellulales</taxon>
        <taxon>Pirellulaceae</taxon>
        <taxon>Rhodopirellula</taxon>
    </lineage>
</organism>
<dbReference type="InterPro" id="IPR011006">
    <property type="entry name" value="CheY-like_superfamily"/>
</dbReference>
<dbReference type="SMART" id="SM00448">
    <property type="entry name" value="REC"/>
    <property type="match status" value="1"/>
</dbReference>
<evidence type="ECO:0000256" key="3">
    <source>
        <dbReference type="PROSITE-ProRule" id="PRU00169"/>
    </source>
</evidence>
<evidence type="ECO:0000259" key="4">
    <source>
        <dbReference type="PROSITE" id="PS50110"/>
    </source>
</evidence>
<evidence type="ECO:0000313" key="5">
    <source>
        <dbReference type="EMBL" id="MCC9642014.1"/>
    </source>
</evidence>
<accession>A0ABS8NEN3</accession>
<dbReference type="PANTHER" id="PTHR44591:SF14">
    <property type="entry name" value="PROTEIN PILG"/>
    <property type="match status" value="1"/>
</dbReference>